<feature type="non-terminal residue" evidence="2">
    <location>
        <position position="1"/>
    </location>
</feature>
<dbReference type="AlphaFoldDB" id="A0A0J9HGK5"/>
<keyword evidence="1" id="KW-1133">Transmembrane helix</keyword>
<keyword evidence="1" id="KW-0472">Membrane</keyword>
<name>A0A0J9HGK5_AJEDA</name>
<reference evidence="2" key="1">
    <citation type="submission" date="2010-03" db="EMBL/GenBank/DDBJ databases">
        <title>Annotation of Blastomyces dermatitidis strain ATCC 18188.</title>
        <authorList>
            <consortium name="The Broad Institute Genome Sequencing Platform"/>
            <consortium name="Broad Institute Genome Sequencing Center for Infectious Disease."/>
            <person name="Cuomo C."/>
            <person name="Klein B."/>
            <person name="Sullivan T."/>
            <person name="Heitman J."/>
            <person name="Young S."/>
            <person name="Zeng Q."/>
            <person name="Gargeya S."/>
            <person name="Alvarado L."/>
            <person name="Berlin A.M."/>
            <person name="Chapman S.B."/>
            <person name="Chen Z."/>
            <person name="Freedman E."/>
            <person name="Gellesch M."/>
            <person name="Goldberg J."/>
            <person name="Griggs A."/>
            <person name="Gujja S."/>
            <person name="Heilman E."/>
            <person name="Heiman D."/>
            <person name="Howarth C."/>
            <person name="Mehta T."/>
            <person name="Neiman D."/>
            <person name="Pearson M."/>
            <person name="Roberts A."/>
            <person name="Saif S."/>
            <person name="Shea T."/>
            <person name="Shenoy N."/>
            <person name="Sisk P."/>
            <person name="Stolte C."/>
            <person name="Sykes S."/>
            <person name="White J."/>
            <person name="Yandava C."/>
            <person name="Haas B."/>
            <person name="Nusbaum C."/>
            <person name="Birren B."/>
        </authorList>
    </citation>
    <scope>NUCLEOTIDE SEQUENCE</scope>
    <source>
        <strain evidence="2">ATCC 18188</strain>
    </source>
</reference>
<organism evidence="2">
    <name type="scientific">Ajellomyces dermatitidis (strain ATCC 18188 / CBS 674.68)</name>
    <name type="common">Blastomyces dermatitidis</name>
    <dbReference type="NCBI Taxonomy" id="653446"/>
    <lineage>
        <taxon>Eukaryota</taxon>
        <taxon>Fungi</taxon>
        <taxon>Dikarya</taxon>
        <taxon>Ascomycota</taxon>
        <taxon>Pezizomycotina</taxon>
        <taxon>Eurotiomycetes</taxon>
        <taxon>Eurotiomycetidae</taxon>
        <taxon>Onygenales</taxon>
        <taxon>Ajellomycetaceae</taxon>
        <taxon>Blastomyces</taxon>
    </lineage>
</organism>
<dbReference type="Proteomes" id="UP000007802">
    <property type="component" value="Unassembled WGS sequence"/>
</dbReference>
<sequence>SSYVDRSVFTDDSELNIKSLIKNLKNVIMKKLSVLCVTESSVSLSTISVSFSVTLSQSSTSVSVSDSPASTTSVFTTLTSATSGFTVSAFVISSSHFKKILYRLNKLYLSVFTLISEIILIKDNNTAETILFHSQASFITFSFFSAEKIVCTLSC</sequence>
<feature type="transmembrane region" description="Helical" evidence="1">
    <location>
        <begin position="73"/>
        <end position="92"/>
    </location>
</feature>
<proteinExistence type="predicted"/>
<protein>
    <submittedName>
        <fullName evidence="2">Uncharacterized protein</fullName>
    </submittedName>
</protein>
<accession>A0A0J9HGK5</accession>
<evidence type="ECO:0000256" key="1">
    <source>
        <dbReference type="SAM" id="Phobius"/>
    </source>
</evidence>
<gene>
    <name evidence="2" type="ORF">BDDG_12667</name>
</gene>
<feature type="transmembrane region" description="Helical" evidence="1">
    <location>
        <begin position="32"/>
        <end position="53"/>
    </location>
</feature>
<feature type="non-terminal residue" evidence="2">
    <location>
        <position position="155"/>
    </location>
</feature>
<evidence type="ECO:0000313" key="2">
    <source>
        <dbReference type="EMBL" id="KMW68224.1"/>
    </source>
</evidence>
<keyword evidence="1" id="KW-0812">Transmembrane</keyword>
<dbReference type="EMBL" id="GG749458">
    <property type="protein sequence ID" value="KMW68224.1"/>
    <property type="molecule type" value="Genomic_DNA"/>
</dbReference>